<dbReference type="OrthoDB" id="2454149at2"/>
<accession>A0A429Y4H5</accession>
<comment type="caution">
    <text evidence="2">The sequence shown here is derived from an EMBL/GenBank/DDBJ whole genome shotgun (WGS) entry which is preliminary data.</text>
</comment>
<feature type="transmembrane region" description="Helical" evidence="1">
    <location>
        <begin position="34"/>
        <end position="54"/>
    </location>
</feature>
<keyword evidence="1" id="KW-0812">Transmembrane</keyword>
<keyword evidence="1" id="KW-1133">Transmembrane helix</keyword>
<name>A0A429Y4H5_9BACI</name>
<gene>
    <name evidence="2" type="ORF">D4T97_005825</name>
</gene>
<evidence type="ECO:0000313" key="3">
    <source>
        <dbReference type="Proteomes" id="UP000287156"/>
    </source>
</evidence>
<dbReference type="Proteomes" id="UP000287156">
    <property type="component" value="Unassembled WGS sequence"/>
</dbReference>
<protein>
    <recommendedName>
        <fullName evidence="4">Histidine kinase</fullName>
    </recommendedName>
</protein>
<evidence type="ECO:0008006" key="4">
    <source>
        <dbReference type="Google" id="ProtNLM"/>
    </source>
</evidence>
<evidence type="ECO:0000313" key="2">
    <source>
        <dbReference type="EMBL" id="RST76288.1"/>
    </source>
</evidence>
<keyword evidence="3" id="KW-1185">Reference proteome</keyword>
<sequence length="70" mass="8065">MKRIVLFPLPIAIIVYLMSNWWLNKNYTDIEPNIRTYIAIGAALVSGVISYFLFQGDTEKIDSSDGRRKK</sequence>
<dbReference type="EMBL" id="QYTV02000002">
    <property type="protein sequence ID" value="RST76288.1"/>
    <property type="molecule type" value="Genomic_DNA"/>
</dbReference>
<organism evidence="2 3">
    <name type="scientific">Siminovitchia acidinfaciens</name>
    <dbReference type="NCBI Taxonomy" id="2321395"/>
    <lineage>
        <taxon>Bacteria</taxon>
        <taxon>Bacillati</taxon>
        <taxon>Bacillota</taxon>
        <taxon>Bacilli</taxon>
        <taxon>Bacillales</taxon>
        <taxon>Bacillaceae</taxon>
        <taxon>Siminovitchia</taxon>
    </lineage>
</organism>
<dbReference type="AlphaFoldDB" id="A0A429Y4H5"/>
<evidence type="ECO:0000256" key="1">
    <source>
        <dbReference type="SAM" id="Phobius"/>
    </source>
</evidence>
<feature type="transmembrane region" description="Helical" evidence="1">
    <location>
        <begin position="5"/>
        <end position="22"/>
    </location>
</feature>
<keyword evidence="1" id="KW-0472">Membrane</keyword>
<proteinExistence type="predicted"/>
<reference evidence="2" key="1">
    <citation type="submission" date="2018-12" db="EMBL/GenBank/DDBJ databases">
        <authorList>
            <person name="Sun L."/>
            <person name="Chen Z."/>
        </authorList>
    </citation>
    <scope>NUCLEOTIDE SEQUENCE [LARGE SCALE GENOMIC DNA]</scope>
    <source>
        <strain evidence="2">3-2-2</strain>
    </source>
</reference>
<dbReference type="RefSeq" id="WP_126048638.1">
    <property type="nucleotide sequence ID" value="NZ_QYTV02000002.1"/>
</dbReference>